<keyword evidence="2" id="KW-0328">Glycosyltransferase</keyword>
<evidence type="ECO:0000313" key="7">
    <source>
        <dbReference type="EMBL" id="WAR21270.1"/>
    </source>
</evidence>
<keyword evidence="8" id="KW-1185">Reference proteome</keyword>
<dbReference type="Proteomes" id="UP001164746">
    <property type="component" value="Chromosome 12"/>
</dbReference>
<dbReference type="InterPro" id="IPR043472">
    <property type="entry name" value="Macro_dom-like"/>
</dbReference>
<keyword evidence="5" id="KW-0539">Nucleus</keyword>
<proteinExistence type="predicted"/>
<evidence type="ECO:0000256" key="4">
    <source>
        <dbReference type="ARBA" id="ARBA00023027"/>
    </source>
</evidence>
<dbReference type="InterPro" id="IPR002589">
    <property type="entry name" value="Macro_dom"/>
</dbReference>
<gene>
    <name evidence="7" type="ORF">MAR_015244</name>
</gene>
<sequence>NMRAMVRMLLNEANKMSCHSIALPALGTGNLGYHPKDAANAIFLAVCDFVELNGDTSHLQEIKIVIYKKDENTFQAFKKVQAEMAQEMGGRAKHAVPALYFNERRLEAIVGSPDIINCDTVVCLFDTSNLKQVISKNHPIICKLPSKTVQDWNKKRHSKDKSFSLNGAPWNCLNILTMKMNEKEKLQSVIKQSLLHADVEMKSFSVVFYFEETNVCLQRGKNLMKDFMDAFYAYGPNIERLMKVTVLLDGTQNATRVFEEFSNQAS</sequence>
<feature type="domain" description="Macro" evidence="6">
    <location>
        <begin position="1"/>
        <end position="85"/>
    </location>
</feature>
<feature type="non-terminal residue" evidence="7">
    <location>
        <position position="1"/>
    </location>
</feature>
<dbReference type="EMBL" id="CP111023">
    <property type="protein sequence ID" value="WAR21270.1"/>
    <property type="molecule type" value="Genomic_DNA"/>
</dbReference>
<accession>A0ABY7FGT6</accession>
<evidence type="ECO:0000256" key="2">
    <source>
        <dbReference type="ARBA" id="ARBA00022676"/>
    </source>
</evidence>
<keyword evidence="3" id="KW-0808">Transferase</keyword>
<dbReference type="InterPro" id="IPR052056">
    <property type="entry name" value="Mono-ARTD/PARP"/>
</dbReference>
<dbReference type="PROSITE" id="PS51154">
    <property type="entry name" value="MACRO"/>
    <property type="match status" value="1"/>
</dbReference>
<feature type="non-terminal residue" evidence="7">
    <location>
        <position position="266"/>
    </location>
</feature>
<dbReference type="PANTHER" id="PTHR14453">
    <property type="entry name" value="PARP/ZINC FINGER CCCH TYPE DOMAIN CONTAINING PROTEIN"/>
    <property type="match status" value="1"/>
</dbReference>
<reference evidence="7" key="1">
    <citation type="submission" date="2022-11" db="EMBL/GenBank/DDBJ databases">
        <title>Centuries of genome instability and evolution in soft-shell clam transmissible cancer (bioRxiv).</title>
        <authorList>
            <person name="Hart S.F.M."/>
            <person name="Yonemitsu M.A."/>
            <person name="Giersch R.M."/>
            <person name="Beal B.F."/>
            <person name="Arriagada G."/>
            <person name="Davis B.W."/>
            <person name="Ostrander E.A."/>
            <person name="Goff S.P."/>
            <person name="Metzger M.J."/>
        </authorList>
    </citation>
    <scope>NUCLEOTIDE SEQUENCE</scope>
    <source>
        <strain evidence="7">MELC-2E11</strain>
        <tissue evidence="7">Siphon/mantle</tissue>
    </source>
</reference>
<evidence type="ECO:0000256" key="3">
    <source>
        <dbReference type="ARBA" id="ARBA00022679"/>
    </source>
</evidence>
<evidence type="ECO:0000313" key="8">
    <source>
        <dbReference type="Proteomes" id="UP001164746"/>
    </source>
</evidence>
<dbReference type="Gene3D" id="3.40.220.10">
    <property type="entry name" value="Leucine Aminopeptidase, subunit E, domain 1"/>
    <property type="match status" value="1"/>
</dbReference>
<evidence type="ECO:0000256" key="1">
    <source>
        <dbReference type="ARBA" id="ARBA00004123"/>
    </source>
</evidence>
<evidence type="ECO:0000256" key="5">
    <source>
        <dbReference type="ARBA" id="ARBA00023242"/>
    </source>
</evidence>
<keyword evidence="4" id="KW-0520">NAD</keyword>
<dbReference type="SUPFAM" id="SSF52949">
    <property type="entry name" value="Macro domain-like"/>
    <property type="match status" value="1"/>
</dbReference>
<evidence type="ECO:0000259" key="6">
    <source>
        <dbReference type="PROSITE" id="PS51154"/>
    </source>
</evidence>
<dbReference type="Pfam" id="PF01661">
    <property type="entry name" value="Macro"/>
    <property type="match status" value="1"/>
</dbReference>
<protein>
    <recommendedName>
        <fullName evidence="6">Macro domain-containing protein</fullName>
    </recommendedName>
</protein>
<name>A0ABY7FGT6_MYAAR</name>
<dbReference type="PANTHER" id="PTHR14453:SF67">
    <property type="entry name" value="POLY [ADP-RIBOSE] POLYMERASE"/>
    <property type="match status" value="1"/>
</dbReference>
<comment type="subcellular location">
    <subcellularLocation>
        <location evidence="1">Nucleus</location>
    </subcellularLocation>
</comment>
<organism evidence="7 8">
    <name type="scientific">Mya arenaria</name>
    <name type="common">Soft-shell clam</name>
    <dbReference type="NCBI Taxonomy" id="6604"/>
    <lineage>
        <taxon>Eukaryota</taxon>
        <taxon>Metazoa</taxon>
        <taxon>Spiralia</taxon>
        <taxon>Lophotrochozoa</taxon>
        <taxon>Mollusca</taxon>
        <taxon>Bivalvia</taxon>
        <taxon>Autobranchia</taxon>
        <taxon>Heteroconchia</taxon>
        <taxon>Euheterodonta</taxon>
        <taxon>Imparidentia</taxon>
        <taxon>Neoheterodontei</taxon>
        <taxon>Myida</taxon>
        <taxon>Myoidea</taxon>
        <taxon>Myidae</taxon>
        <taxon>Mya</taxon>
    </lineage>
</organism>